<gene>
    <name evidence="8" type="ORF">WDC_1237</name>
</gene>
<dbReference type="RefSeq" id="WP_044010973.1">
    <property type="nucleotide sequence ID" value="NZ_AWTT01000029.1"/>
</dbReference>
<dbReference type="Gene3D" id="3.10.430.110">
    <property type="match status" value="4"/>
</dbReference>
<dbReference type="Proteomes" id="UP000032279">
    <property type="component" value="Unassembled WGS sequence"/>
</dbReference>
<sequence>MNKRLVNDETEIKEHYKMYKAGGRWLFASISLITFGSMLMFGTTTSKAATENTEADGSSSTAVTSSAAFNANDSTQVLSTTSNSASTETTDDNNSTTGDAAQSEVSSAAASNSTVASSSASSTYSNATVATSNAASSMLLKTDATVAAAATSSITMSSDTVGYDSSNTGNGGVVNIDYTFTGGADDTFTITLPADSDTYTLGSIPAMTTGKGTMTSVKNADGSTTITYKLSTQGSYTANLTLNQINNEYAHSSAMTDIGTTIKTITSTINGVAQTPVTFTQIIQPSMDPTGTTRLHPDTGVVTDLLPDTDYVYQFSVNEADGVYNDGYTTAKVNSAANYGGTTVTIPTPTGFVLDSDLTNQLNGYTSSSGTTITQPDGAGGDIIISVAASDGEQNWNSTGSYKLAGYYDVTQTDEEQTLTAAGPATVTQVLNAAGDTLTATGSGVWTDSIAATDTAEVGAATVTASGNSSTASTQLLIDGDTTNDPDLLNSFSFTTSTAAPVDDAQITITIPDGLDATGIKVPDGGANTSAYLPGTTSYSYTLTLADGSVETGTVNSGGTITPTDSSAIRQVVLVPNELAPGASSGTGWLSTGKQVFSVYGTVSATYDYGSTIPDGATLVSTISLSSEDANIAEMTNSVTQTVIYPQDAVASVGMYVHQISKTAGYENSGSISLVNTGNAGQTTNSVYEPIYYFVLPSATTVASITNLPDGGVVSYFTADDGREVVEVDYTGSGAYISTQETYLIQINLTNNSDALPGTYATNLYVTSPVTQLKQTTPVTDTSYTNGDANAVSAGSGSWTISSVSTVYDTTLAQGNNDTVPVTDASAERTGDTTLNFYDVLGNTSSATATNVSSVINLPTVGDASGSQYTFELTGPIDLPTSFTTSTGETELTADGTPVTAQVLYSTSLATLNGDAADTSGYVTADQITDWSAVRSILIEYSAIPSNTSTGRISITGTSTDGFEGTTDETGYLETQFSATGYDTVTRTGTDNASLTLKGTIAALSVVLNPGSLTYDGQSKASDATNATVTVTLADGTTQEVSISNAEGKNDFTVANDGINADSYSYILTDSGIANVEKAVGSTIAATDVQGTIDILSLKTSISLNDGGFTYNGDNASSASGLTASVALADGSIKTVALTSADITVTADSSSVGSYKYSLSANGLAAVSAAVGNDYQLNNTTTTGNITITKAAYEFELTGNETESYTGNQQSPDAVNYSVTLPTGEKFVLSDADIELVSGGTDVGSYQVQLTELGKQVLGAIIGTNYDVSFADNATFTIIKAQAAKVSVNDQTIKEGQATPDFNVSYGDGLTSMQLTNSDFEFLGANGQILTEIPTTTGIYTVKLNAAGIAKIEAANPNYEFSEDDFIAGTYTIVSQDMANPGNPGESGDGGLGTSEVTGTDSSDGSVTSTNSNNQVAEVTTVNKTTGSTKRLPQTGESENPEMAELGLGLMSLFAMFGLLNRKKRKQ</sequence>
<feature type="compositionally biased region" description="Low complexity" evidence="5">
    <location>
        <begin position="1397"/>
        <end position="1413"/>
    </location>
</feature>
<protein>
    <recommendedName>
        <fullName evidence="7">Gram-positive cocci surface proteins LPxTG domain-containing protein</fullName>
    </recommendedName>
</protein>
<feature type="region of interest" description="Disordered" evidence="5">
    <location>
        <begin position="74"/>
        <end position="106"/>
    </location>
</feature>
<keyword evidence="6" id="KW-0812">Transmembrane</keyword>
<dbReference type="PATRIC" id="fig|1335616.4.peg.1238"/>
<comment type="caution">
    <text evidence="8">The sequence shown here is derived from an EMBL/GenBank/DDBJ whole genome shotgun (WGS) entry which is preliminary data.</text>
</comment>
<dbReference type="Pfam" id="PF17883">
    <property type="entry name" value="MBG"/>
    <property type="match status" value="4"/>
</dbReference>
<name>A0A0D1A8T0_9LACO</name>
<evidence type="ECO:0000256" key="4">
    <source>
        <dbReference type="ARBA" id="ARBA00023088"/>
    </source>
</evidence>
<feature type="transmembrane region" description="Helical" evidence="6">
    <location>
        <begin position="21"/>
        <end position="42"/>
    </location>
</feature>
<organism evidence="8 9">
    <name type="scientific">Paucilactobacillus wasatchensis</name>
    <dbReference type="NCBI Taxonomy" id="1335616"/>
    <lineage>
        <taxon>Bacteria</taxon>
        <taxon>Bacillati</taxon>
        <taxon>Bacillota</taxon>
        <taxon>Bacilli</taxon>
        <taxon>Lactobacillales</taxon>
        <taxon>Lactobacillaceae</taxon>
        <taxon>Paucilactobacillus</taxon>
    </lineage>
</organism>
<dbReference type="STRING" id="1335616.WDC_1237"/>
<evidence type="ECO:0000256" key="5">
    <source>
        <dbReference type="SAM" id="MobiDB-lite"/>
    </source>
</evidence>
<evidence type="ECO:0000313" key="9">
    <source>
        <dbReference type="Proteomes" id="UP000032279"/>
    </source>
</evidence>
<keyword evidence="6" id="KW-1133">Transmembrane helix</keyword>
<feature type="compositionally biased region" description="Polar residues" evidence="5">
    <location>
        <begin position="1414"/>
        <end position="1438"/>
    </location>
</feature>
<keyword evidence="9" id="KW-1185">Reference proteome</keyword>
<feature type="region of interest" description="Disordered" evidence="5">
    <location>
        <begin position="1377"/>
        <end position="1440"/>
    </location>
</feature>
<keyword evidence="3" id="KW-0732">Signal</keyword>
<feature type="domain" description="Gram-positive cocci surface proteins LPxTG" evidence="7">
    <location>
        <begin position="1432"/>
        <end position="1467"/>
    </location>
</feature>
<evidence type="ECO:0000313" key="8">
    <source>
        <dbReference type="EMBL" id="KIS03161.1"/>
    </source>
</evidence>
<dbReference type="Pfam" id="PF19258">
    <property type="entry name" value="KxYKxGKxW_sig"/>
    <property type="match status" value="1"/>
</dbReference>
<accession>A0A0D1A8T0</accession>
<evidence type="ECO:0000256" key="1">
    <source>
        <dbReference type="ARBA" id="ARBA00022512"/>
    </source>
</evidence>
<evidence type="ECO:0000256" key="2">
    <source>
        <dbReference type="ARBA" id="ARBA00022525"/>
    </source>
</evidence>
<dbReference type="InterPro" id="IPR041277">
    <property type="entry name" value="MBG_Lactobacillales"/>
</dbReference>
<evidence type="ECO:0000259" key="7">
    <source>
        <dbReference type="PROSITE" id="PS50847"/>
    </source>
</evidence>
<keyword evidence="6" id="KW-0472">Membrane</keyword>
<proteinExistence type="predicted"/>
<dbReference type="InterPro" id="IPR022263">
    <property type="entry name" value="KxYKxGKxW"/>
</dbReference>
<dbReference type="NCBIfam" id="TIGR01167">
    <property type="entry name" value="LPXTG_anchor"/>
    <property type="match status" value="1"/>
</dbReference>
<dbReference type="Pfam" id="PF00746">
    <property type="entry name" value="Gram_pos_anchor"/>
    <property type="match status" value="1"/>
</dbReference>
<evidence type="ECO:0000256" key="6">
    <source>
        <dbReference type="SAM" id="Phobius"/>
    </source>
</evidence>
<reference evidence="8 9" key="1">
    <citation type="submission" date="2013-08" db="EMBL/GenBank/DDBJ databases">
        <title>Lactobacillus wasatchii sp. WDC04, a late gas producing bacteria isolated from aged chedder cheese.</title>
        <authorList>
            <person name="Oberg C.J."/>
            <person name="Culumber M."/>
            <person name="McMahon D.J."/>
            <person name="Broadbent J.R."/>
            <person name="Oberg T.S."/>
            <person name="Ortaki F."/>
        </authorList>
    </citation>
    <scope>NUCLEOTIDE SEQUENCE [LARGE SCALE GENOMIC DNA]</scope>
    <source>
        <strain evidence="8 9">WDC04</strain>
    </source>
</reference>
<feature type="compositionally biased region" description="Low complexity" evidence="5">
    <location>
        <begin position="79"/>
        <end position="106"/>
    </location>
</feature>
<keyword evidence="1" id="KW-0134">Cell wall</keyword>
<dbReference type="EMBL" id="AWTT01000029">
    <property type="protein sequence ID" value="KIS03161.1"/>
    <property type="molecule type" value="Genomic_DNA"/>
</dbReference>
<keyword evidence="4" id="KW-0572">Peptidoglycan-anchor</keyword>
<keyword evidence="2" id="KW-0964">Secreted</keyword>
<dbReference type="PROSITE" id="PS50847">
    <property type="entry name" value="GRAM_POS_ANCHORING"/>
    <property type="match status" value="1"/>
</dbReference>
<evidence type="ECO:0000256" key="3">
    <source>
        <dbReference type="ARBA" id="ARBA00022729"/>
    </source>
</evidence>
<dbReference type="InterPro" id="IPR019931">
    <property type="entry name" value="LPXTG_anchor"/>
</dbReference>
<dbReference type="NCBIfam" id="TIGR03715">
    <property type="entry name" value="KxYKxGKxW"/>
    <property type="match status" value="1"/>
</dbReference>